<evidence type="ECO:0000313" key="14">
    <source>
        <dbReference type="EMBL" id="ABP65274.1"/>
    </source>
</evidence>
<evidence type="ECO:0000256" key="1">
    <source>
        <dbReference type="ARBA" id="ARBA00002794"/>
    </source>
</evidence>
<dbReference type="InterPro" id="IPR003174">
    <property type="entry name" value="Alpha_TIF"/>
</dbReference>
<evidence type="ECO:0000256" key="11">
    <source>
        <dbReference type="ARBA" id="ARBA00023163"/>
    </source>
</evidence>
<name>A4ZX79_9ALPH</name>
<evidence type="ECO:0000256" key="5">
    <source>
        <dbReference type="ARBA" id="ARBA00022553"/>
    </source>
</evidence>
<evidence type="ECO:0000256" key="10">
    <source>
        <dbReference type="ARBA" id="ARBA00023125"/>
    </source>
</evidence>
<keyword evidence="10" id="KW-0238">DNA-binding</keyword>
<keyword evidence="9" id="KW-0805">Transcription regulation</keyword>
<comment type="subcellular location">
    <subcellularLocation>
        <location evidence="2">Host nucleus</location>
    </subcellularLocation>
    <subcellularLocation>
        <location evidence="3">Virion tegument</location>
    </subcellularLocation>
</comment>
<evidence type="ECO:0000256" key="8">
    <source>
        <dbReference type="ARBA" id="ARBA00022844"/>
    </source>
</evidence>
<proteinExistence type="inferred from homology"/>
<dbReference type="GO" id="GO:0042025">
    <property type="term" value="C:host cell nucleus"/>
    <property type="evidence" value="ECO:0007669"/>
    <property type="project" value="UniProtKB-SubCell"/>
</dbReference>
<protein>
    <recommendedName>
        <fullName evidence="12">Alpha trans-inducing protein</fullName>
    </recommendedName>
    <alternativeName>
        <fullName evidence="13">Alpha-TIF</fullName>
    </alternativeName>
</protein>
<keyword evidence="11" id="KW-0804">Transcription</keyword>
<dbReference type="GO" id="GO:0019033">
    <property type="term" value="C:viral tegument"/>
    <property type="evidence" value="ECO:0007669"/>
    <property type="project" value="UniProtKB-SubCell"/>
</dbReference>
<evidence type="ECO:0000256" key="7">
    <source>
        <dbReference type="ARBA" id="ARBA00022580"/>
    </source>
</evidence>
<dbReference type="Pfam" id="PF02232">
    <property type="entry name" value="Alpha_TIF"/>
    <property type="match status" value="1"/>
</dbReference>
<dbReference type="Gene3D" id="1.10.1290.10">
    <property type="entry name" value="Alpha trans-inducing (Alpha-TIF)"/>
    <property type="match status" value="1"/>
</dbReference>
<keyword evidence="6" id="KW-1048">Host nucleus</keyword>
<sequence>MDTFDELDRLLANIDAYSAMMADLSVEEQRCAGEAYTAQATDLSAEGRSFLDDVYTTQMTEVSLEGKRFIDDFDDTLLDDTSMGYANGTNNFKYPSGVPVSPAQFSKRIALPPPRPSAPRVLYVRLLRELEFPEASTILSTFELMNMDLFSCLPRNEDLYRNAALLSGSVTEVIEASEIPIDGEIDLNAHGSKQLPIPPSNEWEIPNYVEAVQQFFLSELRAREESYLKLFLGYCRAIVNYIKSAATRGVRGCRIMDRKSEANKRMRRMIADRYYREAARLAKVLYLHLYLSVAREISSRLCATQMQVQNVFVYMRYEWQQYRQFTCLFHPIMFNHGVVLLNGEPLQAQKLREVNYIRFKLGLPVIRCGLVEEHDKPLVEEPRFYGNLPRSSGFLTELIRSKMEAYSELRPTSPSSISNDHTYAKQLDKVNFGSTREAILDTIDTEGPLPGDPIPALSVSVRNLPAETLFSPDN</sequence>
<dbReference type="GO" id="GO:0003677">
    <property type="term" value="F:DNA binding"/>
    <property type="evidence" value="ECO:0007669"/>
    <property type="project" value="UniProtKB-KW"/>
</dbReference>
<dbReference type="EMBL" id="EF492886">
    <property type="protein sequence ID" value="ABP65274.1"/>
    <property type="molecule type" value="Genomic_DNA"/>
</dbReference>
<accession>A4ZX79</accession>
<keyword evidence="5" id="KW-0597">Phosphoprotein</keyword>
<evidence type="ECO:0000256" key="12">
    <source>
        <dbReference type="ARBA" id="ARBA00030037"/>
    </source>
</evidence>
<gene>
    <name evidence="14" type="primary">UL48</name>
</gene>
<keyword evidence="7" id="KW-0920">Virion tegument</keyword>
<evidence type="ECO:0000256" key="6">
    <source>
        <dbReference type="ARBA" id="ARBA00022562"/>
    </source>
</evidence>
<reference evidence="14" key="1">
    <citation type="journal article" date="2008" name="Intervirology">
        <title>Phylogeny of duck enteritis virus: evolutionary relationship in the family Herpesviridae.</title>
        <authorList>
            <person name="Liu S."/>
            <person name="Li H."/>
            <person name="Li Y."/>
            <person name="Han Z."/>
            <person name="Shao Y."/>
            <person name="An R."/>
            <person name="Kong X."/>
        </authorList>
    </citation>
    <scope>NUCLEOTIDE SEQUENCE</scope>
</reference>
<organism evidence="14">
    <name type="scientific">anatid alphaherpesvirus 1</name>
    <dbReference type="NCBI Taxonomy" id="104388"/>
    <lineage>
        <taxon>Viruses</taxon>
        <taxon>Duplodnaviria</taxon>
        <taxon>Heunggongvirae</taxon>
        <taxon>Peploviricota</taxon>
        <taxon>Herviviricetes</taxon>
        <taxon>Herpesvirales</taxon>
        <taxon>Orthoherpesviridae</taxon>
        <taxon>Alphaherpesvirinae</taxon>
        <taxon>Mardivirus</taxon>
        <taxon>Mardivirus anatidalpha1</taxon>
    </lineage>
</organism>
<dbReference type="SUPFAM" id="SSF56548">
    <property type="entry name" value="Conserved core of transcriptional regulatory protein vp16"/>
    <property type="match status" value="1"/>
</dbReference>
<dbReference type="InterPro" id="IPR036538">
    <property type="entry name" value="Alpha_TIF_sf"/>
</dbReference>
<dbReference type="SMART" id="SM00814">
    <property type="entry name" value="Alpha_TIF"/>
    <property type="match status" value="1"/>
</dbReference>
<comment type="function">
    <text evidence="1">May play a role in the aggregation of tegument proteins around nucleocapsids during virus morphogenesis.</text>
</comment>
<evidence type="ECO:0000256" key="13">
    <source>
        <dbReference type="ARBA" id="ARBA00033186"/>
    </source>
</evidence>
<evidence type="ECO:0000256" key="2">
    <source>
        <dbReference type="ARBA" id="ARBA00004147"/>
    </source>
</evidence>
<evidence type="ECO:0000256" key="4">
    <source>
        <dbReference type="ARBA" id="ARBA00010001"/>
    </source>
</evidence>
<evidence type="ECO:0000256" key="9">
    <source>
        <dbReference type="ARBA" id="ARBA00023015"/>
    </source>
</evidence>
<keyword evidence="8" id="KW-0946">Virion</keyword>
<evidence type="ECO:0000256" key="3">
    <source>
        <dbReference type="ARBA" id="ARBA00004535"/>
    </source>
</evidence>
<comment type="similarity">
    <text evidence="4">Belongs to the herpesviridae tegument protein VP16 protein family.</text>
</comment>
<dbReference type="GO" id="GO:0006355">
    <property type="term" value="P:regulation of DNA-templated transcription"/>
    <property type="evidence" value="ECO:0007669"/>
    <property type="project" value="InterPro"/>
</dbReference>